<evidence type="ECO:0000313" key="1">
    <source>
        <dbReference type="EMBL" id="PLR82326.1"/>
    </source>
</evidence>
<reference evidence="1 3" key="1">
    <citation type="submission" date="2017-11" db="EMBL/GenBank/DDBJ databases">
        <title>Comparitive Functional Genomics of Dry Heat Resistant strains isolated from the Viking Spacecraft.</title>
        <authorList>
            <person name="Seuylemezian A."/>
            <person name="Cooper K."/>
            <person name="Vaishampayan P."/>
        </authorList>
    </citation>
    <scope>NUCLEOTIDE SEQUENCE [LARGE SCALE GENOMIC DNA]</scope>
    <source>
        <strain evidence="1 3">M4.6</strain>
    </source>
</reference>
<dbReference type="Pfam" id="PF13790">
    <property type="entry name" value="SR1P"/>
    <property type="match status" value="1"/>
</dbReference>
<sequence length="41" mass="4840">MGTIVCRHCDSIIEHFEDEKVIVQYSECVRCSEDMTDEHDH</sequence>
<dbReference type="EMBL" id="PGVA01000027">
    <property type="protein sequence ID" value="PLR82326.1"/>
    <property type="molecule type" value="Genomic_DNA"/>
</dbReference>
<organism evidence="1 3">
    <name type="scientific">Bacillus canaveralius</name>
    <dbReference type="NCBI Taxonomy" id="1403243"/>
    <lineage>
        <taxon>Bacteria</taxon>
        <taxon>Bacillati</taxon>
        <taxon>Bacillota</taxon>
        <taxon>Bacilli</taxon>
        <taxon>Bacillales</taxon>
        <taxon>Bacillaceae</taxon>
        <taxon>Bacillus</taxon>
    </lineage>
</organism>
<evidence type="ECO:0000313" key="3">
    <source>
        <dbReference type="Proteomes" id="UP000234951"/>
    </source>
</evidence>
<reference evidence="2 4" key="2">
    <citation type="submission" date="2017-12" db="EMBL/GenBank/DDBJ databases">
        <title>Comparative Functional Genomics of Dry Heat Resistant strains isolated from the Viking Spacecraft.</title>
        <authorList>
            <person name="Seuylemezian A."/>
            <person name="Cooper K."/>
            <person name="Vaishampayan P."/>
        </authorList>
    </citation>
    <scope>NUCLEOTIDE SEQUENCE [LARGE SCALE GENOMIC DNA]</scope>
    <source>
        <strain evidence="2 4">ATCC 29669</strain>
    </source>
</reference>
<dbReference type="Proteomes" id="UP000234951">
    <property type="component" value="Unassembled WGS sequence"/>
</dbReference>
<keyword evidence="4" id="KW-1185">Reference proteome</keyword>
<protein>
    <submittedName>
        <fullName evidence="1">GapA-binding peptide SR1P</fullName>
    </submittedName>
</protein>
<dbReference type="InterPro" id="IPR025236">
    <property type="entry name" value="SR1P"/>
</dbReference>
<dbReference type="Proteomes" id="UP000235114">
    <property type="component" value="Unassembled WGS sequence"/>
</dbReference>
<evidence type="ECO:0000313" key="4">
    <source>
        <dbReference type="Proteomes" id="UP000235114"/>
    </source>
</evidence>
<gene>
    <name evidence="1" type="ORF">CU635_12310</name>
    <name evidence="2" type="ORF">CVD25_05400</name>
</gene>
<proteinExistence type="predicted"/>
<accession>A0A2N5GL86</accession>
<dbReference type="EMBL" id="PGVD01000014">
    <property type="protein sequence ID" value="PLR99437.1"/>
    <property type="molecule type" value="Genomic_DNA"/>
</dbReference>
<comment type="caution">
    <text evidence="1">The sequence shown here is derived from an EMBL/GenBank/DDBJ whole genome shotgun (WGS) entry which is preliminary data.</text>
</comment>
<evidence type="ECO:0000313" key="2">
    <source>
        <dbReference type="EMBL" id="PLR99437.1"/>
    </source>
</evidence>
<name>A0A2N5GL86_9BACI</name>
<dbReference type="RefSeq" id="WP_101577673.1">
    <property type="nucleotide sequence ID" value="NZ_PGVA01000027.1"/>
</dbReference>
<dbReference type="AlphaFoldDB" id="A0A2N5GL86"/>
<dbReference type="OrthoDB" id="2971595at2"/>